<evidence type="ECO:0000313" key="2">
    <source>
        <dbReference type="Proteomes" id="UP000192343"/>
    </source>
</evidence>
<proteinExistence type="predicted"/>
<dbReference type="AlphaFoldDB" id="A0A1Y1RYR5"/>
<name>A0A1Y1RYR5_9SPIO</name>
<accession>A0A1Y1RYR5</accession>
<organism evidence="1 2">
    <name type="scientific">Marispirochaeta aestuarii</name>
    <dbReference type="NCBI Taxonomy" id="1963862"/>
    <lineage>
        <taxon>Bacteria</taxon>
        <taxon>Pseudomonadati</taxon>
        <taxon>Spirochaetota</taxon>
        <taxon>Spirochaetia</taxon>
        <taxon>Spirochaetales</taxon>
        <taxon>Spirochaetaceae</taxon>
        <taxon>Marispirochaeta</taxon>
    </lineage>
</organism>
<dbReference type="STRING" id="1963862.B4O97_08760"/>
<dbReference type="EMBL" id="MWQY01000008">
    <property type="protein sequence ID" value="ORC35721.1"/>
    <property type="molecule type" value="Genomic_DNA"/>
</dbReference>
<gene>
    <name evidence="1" type="ORF">B4O97_08760</name>
</gene>
<sequence length="88" mass="10103">MVDVRKENQNTFIVSVTEGGSVTKHTVRLDDTYFQKLTGGTGDKERLIKESFQFLLEHEPKESILRSFDLQVIGRYFPEYESTISGKS</sequence>
<evidence type="ECO:0000313" key="1">
    <source>
        <dbReference type="EMBL" id="ORC35721.1"/>
    </source>
</evidence>
<dbReference type="OrthoDB" id="9807072at2"/>
<dbReference type="RefSeq" id="WP_083050091.1">
    <property type="nucleotide sequence ID" value="NZ_MWQY01000008.1"/>
</dbReference>
<reference evidence="1 2" key="1">
    <citation type="submission" date="2017-03" db="EMBL/GenBank/DDBJ databases">
        <title>Draft Genome sequence of Marispirochaeta sp. strain JC444.</title>
        <authorList>
            <person name="Shivani Y."/>
            <person name="Subhash Y."/>
            <person name="Sasikala C."/>
            <person name="Ramana C."/>
        </authorList>
    </citation>
    <scope>NUCLEOTIDE SEQUENCE [LARGE SCALE GENOMIC DNA]</scope>
    <source>
        <strain evidence="1 2">JC444</strain>
    </source>
</reference>
<keyword evidence="2" id="KW-1185">Reference proteome</keyword>
<protein>
    <submittedName>
        <fullName evidence="1">Uncharacterized protein</fullName>
    </submittedName>
</protein>
<dbReference type="Proteomes" id="UP000192343">
    <property type="component" value="Unassembled WGS sequence"/>
</dbReference>
<comment type="caution">
    <text evidence="1">The sequence shown here is derived from an EMBL/GenBank/DDBJ whole genome shotgun (WGS) entry which is preliminary data.</text>
</comment>